<evidence type="ECO:0000313" key="3">
    <source>
        <dbReference type="Proteomes" id="UP000479710"/>
    </source>
</evidence>
<dbReference type="InterPro" id="IPR004332">
    <property type="entry name" value="Transposase_MuDR"/>
</dbReference>
<dbReference type="AlphaFoldDB" id="A0A6G1C8P3"/>
<dbReference type="EMBL" id="SPHZ02000010">
    <property type="protein sequence ID" value="KAF0896357.1"/>
    <property type="molecule type" value="Genomic_DNA"/>
</dbReference>
<keyword evidence="3" id="KW-1185">Reference proteome</keyword>
<feature type="domain" description="Transposase MuDR plant" evidence="1">
    <location>
        <begin position="34"/>
        <end position="87"/>
    </location>
</feature>
<accession>A0A6G1C8P3</accession>
<comment type="caution">
    <text evidence="2">The sequence shown here is derived from an EMBL/GenBank/DDBJ whole genome shotgun (WGS) entry which is preliminary data.</text>
</comment>
<gene>
    <name evidence="2" type="ORF">E2562_021891</name>
</gene>
<evidence type="ECO:0000259" key="1">
    <source>
        <dbReference type="Pfam" id="PF03108"/>
    </source>
</evidence>
<sequence>MAKPALWNRELSGYIAENELHNSVWFYGEGPINLGAMFATKSTLQDAVKSWSLKLQRQFRVLRSSKEVYTVVCETKGCNFRVHAHVPKYKSYWVISTLEEHNCMLRNMRFINVGYQGCCRQEGITMSKKFTAVMDKIGIHGV</sequence>
<organism evidence="2 3">
    <name type="scientific">Oryza meyeriana var. granulata</name>
    <dbReference type="NCBI Taxonomy" id="110450"/>
    <lineage>
        <taxon>Eukaryota</taxon>
        <taxon>Viridiplantae</taxon>
        <taxon>Streptophyta</taxon>
        <taxon>Embryophyta</taxon>
        <taxon>Tracheophyta</taxon>
        <taxon>Spermatophyta</taxon>
        <taxon>Magnoliopsida</taxon>
        <taxon>Liliopsida</taxon>
        <taxon>Poales</taxon>
        <taxon>Poaceae</taxon>
        <taxon>BOP clade</taxon>
        <taxon>Oryzoideae</taxon>
        <taxon>Oryzeae</taxon>
        <taxon>Oryzinae</taxon>
        <taxon>Oryza</taxon>
        <taxon>Oryza meyeriana</taxon>
    </lineage>
</organism>
<proteinExistence type="predicted"/>
<dbReference type="Pfam" id="PF03108">
    <property type="entry name" value="DBD_Tnp_Mut"/>
    <property type="match status" value="1"/>
</dbReference>
<name>A0A6G1C8P3_9ORYZ</name>
<evidence type="ECO:0000313" key="2">
    <source>
        <dbReference type="EMBL" id="KAF0896357.1"/>
    </source>
</evidence>
<reference evidence="2 3" key="1">
    <citation type="submission" date="2019-11" db="EMBL/GenBank/DDBJ databases">
        <title>Whole genome sequence of Oryza granulata.</title>
        <authorList>
            <person name="Li W."/>
        </authorList>
    </citation>
    <scope>NUCLEOTIDE SEQUENCE [LARGE SCALE GENOMIC DNA]</scope>
    <source>
        <strain evidence="3">cv. Menghai</strain>
        <tissue evidence="2">Leaf</tissue>
    </source>
</reference>
<protein>
    <recommendedName>
        <fullName evidence="1">Transposase MuDR plant domain-containing protein</fullName>
    </recommendedName>
</protein>
<dbReference type="OrthoDB" id="695643at2759"/>
<dbReference type="Proteomes" id="UP000479710">
    <property type="component" value="Unassembled WGS sequence"/>
</dbReference>